<sequence length="79" mass="8739">MALRLTEYTEVARVTYLHLEFVGPRKLYPVAAVHMTGDQPESDVTSNLSNHRTASLPTVLVVLTETPTGLHRPIEPGWG</sequence>
<keyword evidence="2" id="KW-1185">Reference proteome</keyword>
<dbReference type="AlphaFoldDB" id="A0A2V5L1J9"/>
<gene>
    <name evidence="1" type="ORF">CVV68_19285</name>
</gene>
<proteinExistence type="predicted"/>
<accession>A0A2V5L1J9</accession>
<protein>
    <submittedName>
        <fullName evidence="1">Uncharacterized protein</fullName>
    </submittedName>
</protein>
<dbReference type="EMBL" id="QJVD01000029">
    <property type="protein sequence ID" value="PYI65161.1"/>
    <property type="molecule type" value="Genomic_DNA"/>
</dbReference>
<organism evidence="1 2">
    <name type="scientific">Arthrobacter livingstonensis</name>
    <dbReference type="NCBI Taxonomy" id="670078"/>
    <lineage>
        <taxon>Bacteria</taxon>
        <taxon>Bacillati</taxon>
        <taxon>Actinomycetota</taxon>
        <taxon>Actinomycetes</taxon>
        <taxon>Micrococcales</taxon>
        <taxon>Micrococcaceae</taxon>
        <taxon>Arthrobacter</taxon>
    </lineage>
</organism>
<reference evidence="1 2" key="1">
    <citation type="submission" date="2018-05" db="EMBL/GenBank/DDBJ databases">
        <title>Genetic diversity of glacier-inhabiting Cryobacterium bacteria in China and description of Cryobacterium mengkeensis sp. nov. and Arthrobacter glacialis sp. nov.</title>
        <authorList>
            <person name="Liu Q."/>
            <person name="Xin Y.-H."/>
        </authorList>
    </citation>
    <scope>NUCLEOTIDE SEQUENCE [LARGE SCALE GENOMIC DNA]</scope>
    <source>
        <strain evidence="1 2">LI2</strain>
    </source>
</reference>
<name>A0A2V5L1J9_9MICC</name>
<comment type="caution">
    <text evidence="1">The sequence shown here is derived from an EMBL/GenBank/DDBJ whole genome shotgun (WGS) entry which is preliminary data.</text>
</comment>
<dbReference type="Proteomes" id="UP000247832">
    <property type="component" value="Unassembled WGS sequence"/>
</dbReference>
<evidence type="ECO:0000313" key="1">
    <source>
        <dbReference type="EMBL" id="PYI65161.1"/>
    </source>
</evidence>
<evidence type="ECO:0000313" key="2">
    <source>
        <dbReference type="Proteomes" id="UP000247832"/>
    </source>
</evidence>